<protein>
    <submittedName>
        <fullName evidence="1">Uncharacterized protein</fullName>
    </submittedName>
</protein>
<evidence type="ECO:0000313" key="1">
    <source>
        <dbReference type="EMBL" id="APG95518.1"/>
    </source>
</evidence>
<accession>A0A1L3LZL7</accession>
<organism evidence="1 2">
    <name type="scientific">Sinorhizobium americanum</name>
    <dbReference type="NCBI Taxonomy" id="194963"/>
    <lineage>
        <taxon>Bacteria</taxon>
        <taxon>Pseudomonadati</taxon>
        <taxon>Pseudomonadota</taxon>
        <taxon>Alphaproteobacteria</taxon>
        <taxon>Hyphomicrobiales</taxon>
        <taxon>Rhizobiaceae</taxon>
        <taxon>Sinorhizobium/Ensifer group</taxon>
        <taxon>Sinorhizobium</taxon>
    </lineage>
</organism>
<dbReference type="Proteomes" id="UP000182306">
    <property type="component" value="Plasmid C"/>
</dbReference>
<keyword evidence="1" id="KW-0614">Plasmid</keyword>
<dbReference type="EMBL" id="CP013110">
    <property type="protein sequence ID" value="APG95518.1"/>
    <property type="molecule type" value="Genomic_DNA"/>
</dbReference>
<geneLocation type="plasmid" evidence="1 2">
    <name>C</name>
</geneLocation>
<dbReference type="AlphaFoldDB" id="A0A1L3LZL7"/>
<evidence type="ECO:0000313" key="2">
    <source>
        <dbReference type="Proteomes" id="UP000182306"/>
    </source>
</evidence>
<gene>
    <name evidence="1" type="ORF">SAMCFNEI73_pC1816</name>
</gene>
<dbReference type="KEGG" id="same:SAMCFNEI73_pC1816"/>
<proteinExistence type="predicted"/>
<name>A0A1L3LZL7_9HYPH</name>
<keyword evidence="2" id="KW-1185">Reference proteome</keyword>
<reference evidence="1 2" key="1">
    <citation type="submission" date="2015-10" db="EMBL/GenBank/DDBJ databases">
        <title>Genomic differences between typical nodule nitrogen-fixing rhizobial strains and those coming from bean seeds.</title>
        <authorList>
            <person name="Peralta H."/>
            <person name="Aguilar-Vera A."/>
            <person name="Diaz R."/>
            <person name="Mora Y."/>
            <person name="Martinez-Batallar G."/>
            <person name="Salazar E."/>
            <person name="Vargas-Lagunas C."/>
            <person name="Encarnacion S."/>
            <person name="Girard L."/>
            <person name="Mora J."/>
        </authorList>
    </citation>
    <scope>NUCLEOTIDE SEQUENCE [LARGE SCALE GENOMIC DNA]</scope>
    <source>
        <strain evidence="1 2">CFNEI 73</strain>
        <plasmid evidence="1 2">C</plasmid>
    </source>
</reference>
<sequence>MQLREGSFTSLLIFVCLAALTLSPLFGALGWRFRGRLVECGGRLGDRAAGDAHRGRLTTTS</sequence>